<keyword evidence="1" id="KW-0378">Hydrolase</keyword>
<gene>
    <name evidence="3" type="ORF">SAMN05444368_1781</name>
</gene>
<organism evidence="3 4">
    <name type="scientific">Acetomicrobium flavidum</name>
    <dbReference type="NCBI Taxonomy" id="49896"/>
    <lineage>
        <taxon>Bacteria</taxon>
        <taxon>Thermotogati</taxon>
        <taxon>Synergistota</taxon>
        <taxon>Synergistia</taxon>
        <taxon>Synergistales</taxon>
        <taxon>Acetomicrobiaceae</taxon>
        <taxon>Acetomicrobium</taxon>
    </lineage>
</organism>
<reference evidence="3 4" key="1">
    <citation type="submission" date="2016-11" db="EMBL/GenBank/DDBJ databases">
        <authorList>
            <person name="Varghese N."/>
            <person name="Submissions S."/>
        </authorList>
    </citation>
    <scope>NUCLEOTIDE SEQUENCE [LARGE SCALE GENOMIC DNA]</scope>
    <source>
        <strain evidence="3 4">DSM 20664</strain>
    </source>
</reference>
<sequence length="547" mass="62426">MSRRLAKILSLSVLAVFLLSPVADACTTIIVGKEASTDGSVMVTHTCDGWYDNRVRVVPGGIHKDGEMTPVYKELCHGTRPDMPLVKVGEIPQAKETYTYFHVGYPFMNEHQVIMGEATWTGRDENYCPNGWMMIEQLQVFALQRASTARDAIKIMGQLAEKYGYGDGGETLLVIDKNEGWIFDICGPGPLWTQDSRKPGAIWVAQRVPDDCVTVVSNRTRIGTIDWNDKDNFMYSSNIKTFAQEMGWWKPGEQFVFHKIYNPEPYGSPYYQQRREWRVLSILAPSLNLKENAADMYPLMVKPDKKVSARDLMSINRDYYEGTRFDLTKGLAAGPFGTPNRYSTPKEVRPEGRKDVDWTRAISIFRCSYSFVAQARSWLPDPVGGVLWFGEDAPHSTVYMPIYAGTASLPQSITECKRAEFDRNSAYWAFNFVSNWADLKFNYIMKDIKAAQKAYEDEFFMYQPVVEDKAVALYKEDPSKAKSYLTDYVNKSMNKVVDGWWNLAQQLVGKYSDGFITYPDGKQESVGYPTWWLETVDFGKEEMEPKQ</sequence>
<feature type="signal peptide" evidence="2">
    <location>
        <begin position="1"/>
        <end position="25"/>
    </location>
</feature>
<dbReference type="PANTHER" id="PTHR12994">
    <property type="entry name" value="SECERNIN"/>
    <property type="match status" value="1"/>
</dbReference>
<keyword evidence="1" id="KW-0645">Protease</keyword>
<dbReference type="InterPro" id="IPR005322">
    <property type="entry name" value="Peptidase_C69"/>
</dbReference>
<comment type="caution">
    <text evidence="3">The sequence shown here is derived from an EMBL/GenBank/DDBJ whole genome shotgun (WGS) entry which is preliminary data.</text>
</comment>
<comment type="similarity">
    <text evidence="1">Belongs to the peptidase C69 family.</text>
</comment>
<comment type="catalytic activity">
    <reaction evidence="1">
        <text>an L-aminoacyl-L-amino acid + H2O = 2 an L-alpha-amino acid</text>
        <dbReference type="Rhea" id="RHEA:48940"/>
        <dbReference type="ChEBI" id="CHEBI:15377"/>
        <dbReference type="ChEBI" id="CHEBI:59869"/>
        <dbReference type="ChEBI" id="CHEBI:77460"/>
    </reaction>
</comment>
<name>A0ABY1JF72_9BACT</name>
<protein>
    <recommendedName>
        <fullName evidence="1">Dipeptidase</fullName>
        <ecNumber evidence="1">3.4.-.-</ecNumber>
    </recommendedName>
</protein>
<evidence type="ECO:0000256" key="1">
    <source>
        <dbReference type="RuleBase" id="RU364089"/>
    </source>
</evidence>
<keyword evidence="4" id="KW-1185">Reference proteome</keyword>
<accession>A0ABY1JF72</accession>
<keyword evidence="1" id="KW-0224">Dipeptidase</keyword>
<dbReference type="Proteomes" id="UP000185093">
    <property type="component" value="Unassembled WGS sequence"/>
</dbReference>
<feature type="chain" id="PRO_5046092351" description="Dipeptidase" evidence="2">
    <location>
        <begin position="26"/>
        <end position="547"/>
    </location>
</feature>
<proteinExistence type="inferred from homology"/>
<evidence type="ECO:0000313" key="4">
    <source>
        <dbReference type="Proteomes" id="UP000185093"/>
    </source>
</evidence>
<evidence type="ECO:0000256" key="2">
    <source>
        <dbReference type="SAM" id="SignalP"/>
    </source>
</evidence>
<keyword evidence="2" id="KW-0732">Signal</keyword>
<dbReference type="Pfam" id="PF03577">
    <property type="entry name" value="Peptidase_C69"/>
    <property type="match status" value="1"/>
</dbReference>
<dbReference type="RefSeq" id="WP_074199946.1">
    <property type="nucleotide sequence ID" value="NZ_FSQZ01000001.1"/>
</dbReference>
<dbReference type="EMBL" id="FSQZ01000001">
    <property type="protein sequence ID" value="SIN76365.1"/>
    <property type="molecule type" value="Genomic_DNA"/>
</dbReference>
<dbReference type="EC" id="3.4.-.-" evidence="1"/>
<dbReference type="PANTHER" id="PTHR12994:SF17">
    <property type="entry name" value="LD30995P"/>
    <property type="match status" value="1"/>
</dbReference>
<evidence type="ECO:0000313" key="3">
    <source>
        <dbReference type="EMBL" id="SIN76365.1"/>
    </source>
</evidence>